<reference evidence="3" key="1">
    <citation type="journal article" date="2023" name="Mol. Phylogenet. Evol.">
        <title>Genome-scale phylogeny and comparative genomics of the fungal order Sordariales.</title>
        <authorList>
            <person name="Hensen N."/>
            <person name="Bonometti L."/>
            <person name="Westerberg I."/>
            <person name="Brannstrom I.O."/>
            <person name="Guillou S."/>
            <person name="Cros-Aarteil S."/>
            <person name="Calhoun S."/>
            <person name="Haridas S."/>
            <person name="Kuo A."/>
            <person name="Mondo S."/>
            <person name="Pangilinan J."/>
            <person name="Riley R."/>
            <person name="LaButti K."/>
            <person name="Andreopoulos B."/>
            <person name="Lipzen A."/>
            <person name="Chen C."/>
            <person name="Yan M."/>
            <person name="Daum C."/>
            <person name="Ng V."/>
            <person name="Clum A."/>
            <person name="Steindorff A."/>
            <person name="Ohm R.A."/>
            <person name="Martin F."/>
            <person name="Silar P."/>
            <person name="Natvig D.O."/>
            <person name="Lalanne C."/>
            <person name="Gautier V."/>
            <person name="Ament-Velasquez S.L."/>
            <person name="Kruys A."/>
            <person name="Hutchinson M.I."/>
            <person name="Powell A.J."/>
            <person name="Barry K."/>
            <person name="Miller A.N."/>
            <person name="Grigoriev I.V."/>
            <person name="Debuchy R."/>
            <person name="Gladieux P."/>
            <person name="Hiltunen Thoren M."/>
            <person name="Johannesson H."/>
        </authorList>
    </citation>
    <scope>NUCLEOTIDE SEQUENCE</scope>
    <source>
        <strain evidence="3">CBS 232.78</strain>
    </source>
</reference>
<accession>A0AAE0P3Q6</accession>
<comment type="caution">
    <text evidence="1">Lacks conserved residue(s) required for the propagation of feature annotation.</text>
</comment>
<feature type="domain" description="HIT" evidence="2">
    <location>
        <begin position="1"/>
        <end position="94"/>
    </location>
</feature>
<name>A0AAE0P3Q6_9PEZI</name>
<dbReference type="Proteomes" id="UP001285441">
    <property type="component" value="Unassembled WGS sequence"/>
</dbReference>
<dbReference type="AlphaFoldDB" id="A0AAE0P3Q6"/>
<dbReference type="Gene3D" id="3.30.428.10">
    <property type="entry name" value="HIT-like"/>
    <property type="match status" value="1"/>
</dbReference>
<dbReference type="InterPro" id="IPR051884">
    <property type="entry name" value="Bis(5'-adenosyl)-TPase_reg"/>
</dbReference>
<feature type="non-terminal residue" evidence="3">
    <location>
        <position position="1"/>
    </location>
</feature>
<dbReference type="PANTHER" id="PTHR46243:SF1">
    <property type="entry name" value="BIS(5'-ADENOSYL)-TRIPHOSPHATASE"/>
    <property type="match status" value="1"/>
</dbReference>
<comment type="caution">
    <text evidence="3">The sequence shown here is derived from an EMBL/GenBank/DDBJ whole genome shotgun (WGS) entry which is preliminary data.</text>
</comment>
<dbReference type="PROSITE" id="PS51084">
    <property type="entry name" value="HIT_2"/>
    <property type="match status" value="1"/>
</dbReference>
<dbReference type="InterPro" id="IPR011146">
    <property type="entry name" value="HIT-like"/>
</dbReference>
<evidence type="ECO:0000313" key="4">
    <source>
        <dbReference type="Proteomes" id="UP001285441"/>
    </source>
</evidence>
<dbReference type="SUPFAM" id="SSF54197">
    <property type="entry name" value="HIT-like"/>
    <property type="match status" value="1"/>
</dbReference>
<dbReference type="PANTHER" id="PTHR46243">
    <property type="entry name" value="BIS(5'-ADENOSYL)-TRIPHOSPHATASE"/>
    <property type="match status" value="1"/>
</dbReference>
<dbReference type="Pfam" id="PF01230">
    <property type="entry name" value="HIT"/>
    <property type="match status" value="1"/>
</dbReference>
<proteinExistence type="predicted"/>
<evidence type="ECO:0000259" key="2">
    <source>
        <dbReference type="PROSITE" id="PS51084"/>
    </source>
</evidence>
<reference evidence="3" key="2">
    <citation type="submission" date="2023-06" db="EMBL/GenBank/DDBJ databases">
        <authorList>
            <consortium name="Lawrence Berkeley National Laboratory"/>
            <person name="Haridas S."/>
            <person name="Hensen N."/>
            <person name="Bonometti L."/>
            <person name="Westerberg I."/>
            <person name="Brannstrom I.O."/>
            <person name="Guillou S."/>
            <person name="Cros-Aarteil S."/>
            <person name="Calhoun S."/>
            <person name="Kuo A."/>
            <person name="Mondo S."/>
            <person name="Pangilinan J."/>
            <person name="Riley R."/>
            <person name="LaButti K."/>
            <person name="Andreopoulos B."/>
            <person name="Lipzen A."/>
            <person name="Chen C."/>
            <person name="Yanf M."/>
            <person name="Daum C."/>
            <person name="Ng V."/>
            <person name="Clum A."/>
            <person name="Steindorff A."/>
            <person name="Ohm R."/>
            <person name="Martin F."/>
            <person name="Silar P."/>
            <person name="Natvig D."/>
            <person name="Lalanne C."/>
            <person name="Gautier V."/>
            <person name="Ament-velasquez S.L."/>
            <person name="Kruys A."/>
            <person name="Hutchinson M.I."/>
            <person name="Powell A.J."/>
            <person name="Barry K."/>
            <person name="Miller A.N."/>
            <person name="Grigoriev I.V."/>
            <person name="Debuchy R."/>
            <person name="Gladieux P."/>
            <person name="Thoren M.H."/>
            <person name="Johannesson H."/>
        </authorList>
    </citation>
    <scope>NUCLEOTIDE SEQUENCE</scope>
    <source>
        <strain evidence="3">CBS 232.78</strain>
    </source>
</reference>
<dbReference type="GO" id="GO:0003824">
    <property type="term" value="F:catalytic activity"/>
    <property type="evidence" value="ECO:0007669"/>
    <property type="project" value="InterPro"/>
</dbReference>
<keyword evidence="4" id="KW-1185">Reference proteome</keyword>
<sequence length="122" mass="13581">TRVLLYTSPLSFAFTNSKPTLPGHVLVSPRRPVIRLSELSNVEAADLFVTAKRVARTLERVYLATVYTNVLNVGQSVPHAHVLLLLRQKSDLDHKLGPDAVYDHLEGDEGDLDRNLVVEAIR</sequence>
<dbReference type="InterPro" id="IPR036265">
    <property type="entry name" value="HIT-like_sf"/>
</dbReference>
<protein>
    <submittedName>
        <fullName evidence="3">HIT-like domain-containing protein</fullName>
    </submittedName>
</protein>
<dbReference type="EMBL" id="JAULSW010000001">
    <property type="protein sequence ID" value="KAK3392849.1"/>
    <property type="molecule type" value="Genomic_DNA"/>
</dbReference>
<organism evidence="3 4">
    <name type="scientific">Podospora didyma</name>
    <dbReference type="NCBI Taxonomy" id="330526"/>
    <lineage>
        <taxon>Eukaryota</taxon>
        <taxon>Fungi</taxon>
        <taxon>Dikarya</taxon>
        <taxon>Ascomycota</taxon>
        <taxon>Pezizomycotina</taxon>
        <taxon>Sordariomycetes</taxon>
        <taxon>Sordariomycetidae</taxon>
        <taxon>Sordariales</taxon>
        <taxon>Podosporaceae</taxon>
        <taxon>Podospora</taxon>
    </lineage>
</organism>
<gene>
    <name evidence="3" type="ORF">B0H63DRAFT_386519</name>
</gene>
<evidence type="ECO:0000256" key="1">
    <source>
        <dbReference type="PROSITE-ProRule" id="PRU00464"/>
    </source>
</evidence>
<evidence type="ECO:0000313" key="3">
    <source>
        <dbReference type="EMBL" id="KAK3392849.1"/>
    </source>
</evidence>